<sequence length="255" mass="25666">MSSVHAATTVAVWAAAWQAGCAPDDVLAAIDGAGHRAGVRAAGPEVAESTGLPGPGSPGAGSAALLPLLRDPAVTLLLPTAGDLRGLPVRGSIVVPALDAGAVVSLPSAGLALIPQDGFWRVYPCTGSHPAMGLREARTLLDQAVAAATATLVQLDVARESPAVHDRIRGLMLAEAVDFPPGTPRAASELLATVISLEAVLIAAGHHETGAVNSHQLAVVDDALRPLTMAVREGRRAAVAATVHAFTGTGVRTGF</sequence>
<keyword evidence="2" id="KW-1185">Reference proteome</keyword>
<dbReference type="AlphaFoldDB" id="A0A938YI63"/>
<dbReference type="RefSeq" id="WP_205255331.1">
    <property type="nucleotide sequence ID" value="NZ_BAAAPV010000001.1"/>
</dbReference>
<comment type="caution">
    <text evidence="1">The sequence shown here is derived from an EMBL/GenBank/DDBJ whole genome shotgun (WGS) entry which is preliminary data.</text>
</comment>
<name>A0A938YI63_9ACTN</name>
<dbReference type="EMBL" id="JAERWL010000002">
    <property type="protein sequence ID" value="MBM9475188.1"/>
    <property type="molecule type" value="Genomic_DNA"/>
</dbReference>
<evidence type="ECO:0000313" key="1">
    <source>
        <dbReference type="EMBL" id="MBM9475188.1"/>
    </source>
</evidence>
<gene>
    <name evidence="1" type="ORF">JL107_01895</name>
</gene>
<dbReference type="Proteomes" id="UP000663801">
    <property type="component" value="Unassembled WGS sequence"/>
</dbReference>
<protein>
    <submittedName>
        <fullName evidence="1">Uncharacterized protein</fullName>
    </submittedName>
</protein>
<evidence type="ECO:0000313" key="2">
    <source>
        <dbReference type="Proteomes" id="UP000663801"/>
    </source>
</evidence>
<organism evidence="1 2">
    <name type="scientific">Nakamurella flavida</name>
    <dbReference type="NCBI Taxonomy" id="363630"/>
    <lineage>
        <taxon>Bacteria</taxon>
        <taxon>Bacillati</taxon>
        <taxon>Actinomycetota</taxon>
        <taxon>Actinomycetes</taxon>
        <taxon>Nakamurellales</taxon>
        <taxon>Nakamurellaceae</taxon>
        <taxon>Nakamurella</taxon>
    </lineage>
</organism>
<reference evidence="1" key="1">
    <citation type="submission" date="2021-01" db="EMBL/GenBank/DDBJ databases">
        <title>KCTC 19127 draft genome.</title>
        <authorList>
            <person name="An D."/>
        </authorList>
    </citation>
    <scope>NUCLEOTIDE SEQUENCE</scope>
    <source>
        <strain evidence="1">KCTC 19127</strain>
    </source>
</reference>
<proteinExistence type="predicted"/>
<accession>A0A938YI63</accession>